<proteinExistence type="predicted"/>
<accession>A0A9D4FDT4</accession>
<evidence type="ECO:0000256" key="1">
    <source>
        <dbReference type="SAM" id="MobiDB-lite"/>
    </source>
</evidence>
<feature type="compositionally biased region" description="Basic and acidic residues" evidence="1">
    <location>
        <begin position="12"/>
        <end position="23"/>
    </location>
</feature>
<evidence type="ECO:0000313" key="2">
    <source>
        <dbReference type="EMBL" id="KAH3796885.1"/>
    </source>
</evidence>
<name>A0A9D4FDT4_DREPO</name>
<dbReference type="AlphaFoldDB" id="A0A9D4FDT4"/>
<sequence>MAPDTKVPNGRTDGRTDGKKDGQRQNNIPPPMAGANKARNSSATESDISQAIYKAGAAMRSSWLARYMDRPSLSSQFSNRSKELR</sequence>
<gene>
    <name evidence="2" type="ORF">DPMN_150462</name>
</gene>
<reference evidence="2" key="2">
    <citation type="submission" date="2020-11" db="EMBL/GenBank/DDBJ databases">
        <authorList>
            <person name="McCartney M.A."/>
            <person name="Auch B."/>
            <person name="Kono T."/>
            <person name="Mallez S."/>
            <person name="Becker A."/>
            <person name="Gohl D.M."/>
            <person name="Silverstein K.A.T."/>
            <person name="Koren S."/>
            <person name="Bechman K.B."/>
            <person name="Herman A."/>
            <person name="Abrahante J.E."/>
            <person name="Garbe J."/>
        </authorList>
    </citation>
    <scope>NUCLEOTIDE SEQUENCE</scope>
    <source>
        <strain evidence="2">Duluth1</strain>
        <tissue evidence="2">Whole animal</tissue>
    </source>
</reference>
<evidence type="ECO:0000313" key="3">
    <source>
        <dbReference type="Proteomes" id="UP000828390"/>
    </source>
</evidence>
<protein>
    <submittedName>
        <fullName evidence="2">Uncharacterized protein</fullName>
    </submittedName>
</protein>
<organism evidence="2 3">
    <name type="scientific">Dreissena polymorpha</name>
    <name type="common">Zebra mussel</name>
    <name type="synonym">Mytilus polymorpha</name>
    <dbReference type="NCBI Taxonomy" id="45954"/>
    <lineage>
        <taxon>Eukaryota</taxon>
        <taxon>Metazoa</taxon>
        <taxon>Spiralia</taxon>
        <taxon>Lophotrochozoa</taxon>
        <taxon>Mollusca</taxon>
        <taxon>Bivalvia</taxon>
        <taxon>Autobranchia</taxon>
        <taxon>Heteroconchia</taxon>
        <taxon>Euheterodonta</taxon>
        <taxon>Imparidentia</taxon>
        <taxon>Neoheterodontei</taxon>
        <taxon>Myida</taxon>
        <taxon>Dreissenoidea</taxon>
        <taxon>Dreissenidae</taxon>
        <taxon>Dreissena</taxon>
    </lineage>
</organism>
<keyword evidence="3" id="KW-1185">Reference proteome</keyword>
<comment type="caution">
    <text evidence="2">The sequence shown here is derived from an EMBL/GenBank/DDBJ whole genome shotgun (WGS) entry which is preliminary data.</text>
</comment>
<dbReference type="EMBL" id="JAIWYP010000007">
    <property type="protein sequence ID" value="KAH3796885.1"/>
    <property type="molecule type" value="Genomic_DNA"/>
</dbReference>
<reference evidence="2" key="1">
    <citation type="journal article" date="2019" name="bioRxiv">
        <title>The Genome of the Zebra Mussel, Dreissena polymorpha: A Resource for Invasive Species Research.</title>
        <authorList>
            <person name="McCartney M.A."/>
            <person name="Auch B."/>
            <person name="Kono T."/>
            <person name="Mallez S."/>
            <person name="Zhang Y."/>
            <person name="Obille A."/>
            <person name="Becker A."/>
            <person name="Abrahante J.E."/>
            <person name="Garbe J."/>
            <person name="Badalamenti J.P."/>
            <person name="Herman A."/>
            <person name="Mangelson H."/>
            <person name="Liachko I."/>
            <person name="Sullivan S."/>
            <person name="Sone E.D."/>
            <person name="Koren S."/>
            <person name="Silverstein K.A.T."/>
            <person name="Beckman K.B."/>
            <person name="Gohl D.M."/>
        </authorList>
    </citation>
    <scope>NUCLEOTIDE SEQUENCE</scope>
    <source>
        <strain evidence="2">Duluth1</strain>
        <tissue evidence="2">Whole animal</tissue>
    </source>
</reference>
<feature type="region of interest" description="Disordered" evidence="1">
    <location>
        <begin position="1"/>
        <end position="46"/>
    </location>
</feature>
<dbReference type="Proteomes" id="UP000828390">
    <property type="component" value="Unassembled WGS sequence"/>
</dbReference>